<dbReference type="OrthoDB" id="78858at2759"/>
<feature type="region of interest" description="Disordered" evidence="1">
    <location>
        <begin position="1"/>
        <end position="22"/>
    </location>
</feature>
<feature type="compositionally biased region" description="Polar residues" evidence="1">
    <location>
        <begin position="196"/>
        <end position="207"/>
    </location>
</feature>
<dbReference type="InterPro" id="IPR019152">
    <property type="entry name" value="DUF2046"/>
</dbReference>
<evidence type="ECO:0000256" key="1">
    <source>
        <dbReference type="SAM" id="MobiDB-lite"/>
    </source>
</evidence>
<feature type="region of interest" description="Disordered" evidence="1">
    <location>
        <begin position="166"/>
        <end position="265"/>
    </location>
</feature>
<protein>
    <submittedName>
        <fullName evidence="2">Uncharacterized protein</fullName>
    </submittedName>
</protein>
<dbReference type="PANTHER" id="PTHR15276:SF0">
    <property type="entry name" value="COILED-COIL DOMAIN-CONTAINING PROTEIN 6"/>
    <property type="match status" value="1"/>
</dbReference>
<feature type="compositionally biased region" description="Basic and acidic residues" evidence="1">
    <location>
        <begin position="301"/>
        <end position="313"/>
    </location>
</feature>
<name>A0A2H3K3N6_WOLCO</name>
<dbReference type="OMA" id="HNAMIAS"/>
<keyword evidence="3" id="KW-1185">Reference proteome</keyword>
<sequence length="378" mass="41084">MSVSPPIRRYSSTSSSSREDLINQYEAEEERIVNLLSRKLERLREEKITLENTLEAESESHVNRLSREISALRLAQQQAQVNGNGSGSGSPVDSRVGLHSLYKSFLDPSPEMMLEAMRRENEQLRARLVDTERDYVRISRLNEIYREELIEHRRRLGLSVDNLIGLSPADPYSQPTHRRTGSTTSGSASVLAVPSPQRSQPARSTTAVPIPRPPSQIHRPAATGISDSESNTPLSSSSSSPYPFSPSSVSPLPASVTTAATSPPSSAPLAFLPVPGTANSTLSYPSVPPPSLSSSFGSPEAMHRRGSLDRRVAETGSLRSPSRGSRHGSVERGARLAETGILLPRGRVGRESLREEIEDAVETTHADTINGLTNSHRS</sequence>
<proteinExistence type="predicted"/>
<organism evidence="2 3">
    <name type="scientific">Wolfiporia cocos (strain MD-104)</name>
    <name type="common">Brown rot fungus</name>
    <dbReference type="NCBI Taxonomy" id="742152"/>
    <lineage>
        <taxon>Eukaryota</taxon>
        <taxon>Fungi</taxon>
        <taxon>Dikarya</taxon>
        <taxon>Basidiomycota</taxon>
        <taxon>Agaricomycotina</taxon>
        <taxon>Agaricomycetes</taxon>
        <taxon>Polyporales</taxon>
        <taxon>Phaeolaceae</taxon>
        <taxon>Wolfiporia</taxon>
    </lineage>
</organism>
<dbReference type="Proteomes" id="UP000218811">
    <property type="component" value="Unassembled WGS sequence"/>
</dbReference>
<feature type="region of interest" description="Disordered" evidence="1">
    <location>
        <begin position="282"/>
        <end position="337"/>
    </location>
</feature>
<dbReference type="PANTHER" id="PTHR15276">
    <property type="entry name" value="H4 D10S170 PROTEIN-RELATED"/>
    <property type="match status" value="1"/>
</dbReference>
<dbReference type="EMBL" id="KB468168">
    <property type="protein sequence ID" value="PCH44768.1"/>
    <property type="molecule type" value="Genomic_DNA"/>
</dbReference>
<gene>
    <name evidence="2" type="ORF">WOLCODRAFT_124067</name>
</gene>
<evidence type="ECO:0000313" key="3">
    <source>
        <dbReference type="Proteomes" id="UP000218811"/>
    </source>
</evidence>
<evidence type="ECO:0000313" key="2">
    <source>
        <dbReference type="EMBL" id="PCH44768.1"/>
    </source>
</evidence>
<dbReference type="Pfam" id="PF09755">
    <property type="entry name" value="DUF2046"/>
    <property type="match status" value="1"/>
</dbReference>
<dbReference type="STRING" id="742152.A0A2H3K3N6"/>
<feature type="compositionally biased region" description="Low complexity" evidence="1">
    <location>
        <begin position="226"/>
        <end position="265"/>
    </location>
</feature>
<dbReference type="AlphaFoldDB" id="A0A2H3K3N6"/>
<reference evidence="2 3" key="1">
    <citation type="journal article" date="2012" name="Science">
        <title>The Paleozoic origin of enzymatic lignin decomposition reconstructed from 31 fungal genomes.</title>
        <authorList>
            <person name="Floudas D."/>
            <person name="Binder M."/>
            <person name="Riley R."/>
            <person name="Barry K."/>
            <person name="Blanchette R.A."/>
            <person name="Henrissat B."/>
            <person name="Martinez A.T."/>
            <person name="Otillar R."/>
            <person name="Spatafora J.W."/>
            <person name="Yadav J.S."/>
            <person name="Aerts A."/>
            <person name="Benoit I."/>
            <person name="Boyd A."/>
            <person name="Carlson A."/>
            <person name="Copeland A."/>
            <person name="Coutinho P.M."/>
            <person name="de Vries R.P."/>
            <person name="Ferreira P."/>
            <person name="Findley K."/>
            <person name="Foster B."/>
            <person name="Gaskell J."/>
            <person name="Glotzer D."/>
            <person name="Gorecki P."/>
            <person name="Heitman J."/>
            <person name="Hesse C."/>
            <person name="Hori C."/>
            <person name="Igarashi K."/>
            <person name="Jurgens J.A."/>
            <person name="Kallen N."/>
            <person name="Kersten P."/>
            <person name="Kohler A."/>
            <person name="Kuees U."/>
            <person name="Kumar T.K.A."/>
            <person name="Kuo A."/>
            <person name="LaButti K."/>
            <person name="Larrondo L.F."/>
            <person name="Lindquist E."/>
            <person name="Ling A."/>
            <person name="Lombard V."/>
            <person name="Lucas S."/>
            <person name="Lundell T."/>
            <person name="Martin R."/>
            <person name="McLaughlin D.J."/>
            <person name="Morgenstern I."/>
            <person name="Morin E."/>
            <person name="Murat C."/>
            <person name="Nagy L.G."/>
            <person name="Nolan M."/>
            <person name="Ohm R.A."/>
            <person name="Patyshakuliyeva A."/>
            <person name="Rokas A."/>
            <person name="Ruiz-Duenas F.J."/>
            <person name="Sabat G."/>
            <person name="Salamov A."/>
            <person name="Samejima M."/>
            <person name="Schmutz J."/>
            <person name="Slot J.C."/>
            <person name="St John F."/>
            <person name="Stenlid J."/>
            <person name="Sun H."/>
            <person name="Sun S."/>
            <person name="Syed K."/>
            <person name="Tsang A."/>
            <person name="Wiebenga A."/>
            <person name="Young D."/>
            <person name="Pisabarro A."/>
            <person name="Eastwood D.C."/>
            <person name="Martin F."/>
            <person name="Cullen D."/>
            <person name="Grigoriev I.V."/>
            <person name="Hibbett D.S."/>
        </authorList>
    </citation>
    <scope>NUCLEOTIDE SEQUENCE [LARGE SCALE GENOMIC DNA]</scope>
    <source>
        <strain evidence="2 3">MD-104</strain>
    </source>
</reference>
<accession>A0A2H3K3N6</accession>